<dbReference type="InterPro" id="IPR029069">
    <property type="entry name" value="HotDog_dom_sf"/>
</dbReference>
<dbReference type="Proteomes" id="UP000463224">
    <property type="component" value="Unassembled WGS sequence"/>
</dbReference>
<evidence type="ECO:0000256" key="1">
    <source>
        <dbReference type="ARBA" id="ARBA00005953"/>
    </source>
</evidence>
<dbReference type="CDD" id="cd00586">
    <property type="entry name" value="4HBT"/>
    <property type="match status" value="1"/>
</dbReference>
<dbReference type="PANTHER" id="PTHR31793">
    <property type="entry name" value="4-HYDROXYBENZOYL-COA THIOESTERASE FAMILY MEMBER"/>
    <property type="match status" value="1"/>
</dbReference>
<dbReference type="Gene3D" id="3.10.129.10">
    <property type="entry name" value="Hotdog Thioesterase"/>
    <property type="match status" value="2"/>
</dbReference>
<dbReference type="Pfam" id="PF13279">
    <property type="entry name" value="4HBT_2"/>
    <property type="match status" value="2"/>
</dbReference>
<dbReference type="AlphaFoldDB" id="A0A844QCC9"/>
<dbReference type="PANTHER" id="PTHR31793:SF27">
    <property type="entry name" value="NOVEL THIOESTERASE SUPERFAMILY DOMAIN AND SAPOSIN A-TYPE DOMAIN CONTAINING PROTEIN (0610012H03RIK)"/>
    <property type="match status" value="1"/>
</dbReference>
<accession>A0A844QCC9</accession>
<dbReference type="InterPro" id="IPR050563">
    <property type="entry name" value="4-hydroxybenzoyl-CoA_TE"/>
</dbReference>
<dbReference type="SUPFAM" id="SSF54637">
    <property type="entry name" value="Thioesterase/thiol ester dehydrase-isomerase"/>
    <property type="match status" value="2"/>
</dbReference>
<name>A0A844QCC9_9HYPH</name>
<keyword evidence="2" id="KW-0378">Hydrolase</keyword>
<protein>
    <submittedName>
        <fullName evidence="3">Thioesterase</fullName>
    </submittedName>
</protein>
<comment type="similarity">
    <text evidence="1">Belongs to the 4-hydroxybenzoyl-CoA thioesterase family.</text>
</comment>
<dbReference type="RefSeq" id="WP_156710565.1">
    <property type="nucleotide sequence ID" value="NZ_WPHG01000001.1"/>
</dbReference>
<evidence type="ECO:0000313" key="3">
    <source>
        <dbReference type="EMBL" id="MVA95670.1"/>
    </source>
</evidence>
<keyword evidence="4" id="KW-1185">Reference proteome</keyword>
<gene>
    <name evidence="3" type="ORF">GN330_00190</name>
</gene>
<organism evidence="3 4">
    <name type="scientific">Nitratireductor arenosus</name>
    <dbReference type="NCBI Taxonomy" id="2682096"/>
    <lineage>
        <taxon>Bacteria</taxon>
        <taxon>Pseudomonadati</taxon>
        <taxon>Pseudomonadota</taxon>
        <taxon>Alphaproteobacteria</taxon>
        <taxon>Hyphomicrobiales</taxon>
        <taxon>Phyllobacteriaceae</taxon>
        <taxon>Nitratireductor</taxon>
    </lineage>
</organism>
<proteinExistence type="inferred from homology"/>
<evidence type="ECO:0000256" key="2">
    <source>
        <dbReference type="ARBA" id="ARBA00022801"/>
    </source>
</evidence>
<reference evidence="3 4" key="1">
    <citation type="submission" date="2019-12" db="EMBL/GenBank/DDBJ databases">
        <title>Nitratireductor arenosus sp. nov., Isolated from sea sand, Jeju island, South Korea.</title>
        <authorList>
            <person name="Kim W."/>
        </authorList>
    </citation>
    <scope>NUCLEOTIDE SEQUENCE [LARGE SCALE GENOMIC DNA]</scope>
    <source>
        <strain evidence="3 4">CAU 1489</strain>
    </source>
</reference>
<dbReference type="GO" id="GO:0047617">
    <property type="term" value="F:fatty acyl-CoA hydrolase activity"/>
    <property type="evidence" value="ECO:0007669"/>
    <property type="project" value="TreeGrafter"/>
</dbReference>
<sequence length="288" mass="30955">MDTRPDAAPILENLAETHRSIVNTWECDENAHLNVQFYFKRFDEAARFFAAAHGGALDGAAPRVRHVRFHAELHVGATTRTLSGTIADGPFRGHVVHLLENLETGALAATALDTPSVTDDAHAVPAAAVARALPRGVEPEPALAMSGEAMLATGGLIAIRSIALPGECDAAGRLTEQFYVARFTDAAPHVWEHGGVTIQWLRQHNYGRVALEMKLTHHESARAGDGLVLYARPAAFSGKTFMMRHEMKRLSDGAPLVTVEVVAVILDLETRKTVALPATLGPDATDGR</sequence>
<dbReference type="EMBL" id="WPHG01000001">
    <property type="protein sequence ID" value="MVA95670.1"/>
    <property type="molecule type" value="Genomic_DNA"/>
</dbReference>
<evidence type="ECO:0000313" key="4">
    <source>
        <dbReference type="Proteomes" id="UP000463224"/>
    </source>
</evidence>
<comment type="caution">
    <text evidence="3">The sequence shown here is derived from an EMBL/GenBank/DDBJ whole genome shotgun (WGS) entry which is preliminary data.</text>
</comment>